<dbReference type="AlphaFoldDB" id="A0AAD5Y1F4"/>
<dbReference type="GO" id="GO:0000981">
    <property type="term" value="F:DNA-binding transcription factor activity, RNA polymerase II-specific"/>
    <property type="evidence" value="ECO:0007669"/>
    <property type="project" value="InterPro"/>
</dbReference>
<organism evidence="9 10">
    <name type="scientific">Boothiomyces macroporosus</name>
    <dbReference type="NCBI Taxonomy" id="261099"/>
    <lineage>
        <taxon>Eukaryota</taxon>
        <taxon>Fungi</taxon>
        <taxon>Fungi incertae sedis</taxon>
        <taxon>Chytridiomycota</taxon>
        <taxon>Chytridiomycota incertae sedis</taxon>
        <taxon>Chytridiomycetes</taxon>
        <taxon>Rhizophydiales</taxon>
        <taxon>Terramycetaceae</taxon>
        <taxon>Boothiomyces</taxon>
    </lineage>
</organism>
<proteinExistence type="predicted"/>
<comment type="subcellular location">
    <subcellularLocation>
        <location evidence="1">Nucleus</location>
    </subcellularLocation>
</comment>
<evidence type="ECO:0000256" key="7">
    <source>
        <dbReference type="SAM" id="Phobius"/>
    </source>
</evidence>
<dbReference type="Proteomes" id="UP001210925">
    <property type="component" value="Unassembled WGS sequence"/>
</dbReference>
<dbReference type="PROSITE" id="PS50048">
    <property type="entry name" value="ZN2_CY6_FUNGAL_2"/>
    <property type="match status" value="1"/>
</dbReference>
<dbReference type="Gene3D" id="4.10.240.10">
    <property type="entry name" value="Zn(2)-C6 fungal-type DNA-binding domain"/>
    <property type="match status" value="1"/>
</dbReference>
<dbReference type="GO" id="GO:0005634">
    <property type="term" value="C:nucleus"/>
    <property type="evidence" value="ECO:0007669"/>
    <property type="project" value="UniProtKB-SubCell"/>
</dbReference>
<evidence type="ECO:0000256" key="1">
    <source>
        <dbReference type="ARBA" id="ARBA00004123"/>
    </source>
</evidence>
<name>A0AAD5Y1F4_9FUNG</name>
<feature type="domain" description="Zn(2)-C6 fungal-type" evidence="8">
    <location>
        <begin position="6"/>
        <end position="36"/>
    </location>
</feature>
<evidence type="ECO:0000256" key="5">
    <source>
        <dbReference type="ARBA" id="ARBA00023242"/>
    </source>
</evidence>
<feature type="compositionally biased region" description="Polar residues" evidence="6">
    <location>
        <begin position="570"/>
        <end position="601"/>
    </location>
</feature>
<evidence type="ECO:0000256" key="3">
    <source>
        <dbReference type="ARBA" id="ARBA00023015"/>
    </source>
</evidence>
<keyword evidence="10" id="KW-1185">Reference proteome</keyword>
<evidence type="ECO:0000256" key="6">
    <source>
        <dbReference type="SAM" id="MobiDB-lite"/>
    </source>
</evidence>
<dbReference type="SMART" id="SM00066">
    <property type="entry name" value="GAL4"/>
    <property type="match status" value="1"/>
</dbReference>
<keyword evidence="5" id="KW-0539">Nucleus</keyword>
<keyword evidence="7" id="KW-1133">Transmembrane helix</keyword>
<dbReference type="CDD" id="cd12148">
    <property type="entry name" value="fungal_TF_MHR"/>
    <property type="match status" value="1"/>
</dbReference>
<evidence type="ECO:0000259" key="8">
    <source>
        <dbReference type="PROSITE" id="PS50048"/>
    </source>
</evidence>
<evidence type="ECO:0000256" key="2">
    <source>
        <dbReference type="ARBA" id="ARBA00022723"/>
    </source>
</evidence>
<keyword evidence="4" id="KW-0804">Transcription</keyword>
<keyword evidence="7" id="KW-0472">Membrane</keyword>
<dbReference type="CDD" id="cd00067">
    <property type="entry name" value="GAL4"/>
    <property type="match status" value="1"/>
</dbReference>
<dbReference type="InterPro" id="IPR036864">
    <property type="entry name" value="Zn2-C6_fun-type_DNA-bd_sf"/>
</dbReference>
<dbReference type="PANTHER" id="PTHR47338:SF5">
    <property type="entry name" value="ZN(II)2CYS6 TRANSCRIPTION FACTOR (EUROFUNG)"/>
    <property type="match status" value="1"/>
</dbReference>
<comment type="caution">
    <text evidence="9">The sequence shown here is derived from an EMBL/GenBank/DDBJ whole genome shotgun (WGS) entry which is preliminary data.</text>
</comment>
<keyword evidence="3" id="KW-0805">Transcription regulation</keyword>
<evidence type="ECO:0000256" key="4">
    <source>
        <dbReference type="ARBA" id="ARBA00023163"/>
    </source>
</evidence>
<dbReference type="InterPro" id="IPR050815">
    <property type="entry name" value="TF_fung"/>
</dbReference>
<dbReference type="EMBL" id="JADGKB010000107">
    <property type="protein sequence ID" value="KAJ3253514.1"/>
    <property type="molecule type" value="Genomic_DNA"/>
</dbReference>
<accession>A0AAD5Y1F4</accession>
<reference evidence="9" key="1">
    <citation type="submission" date="2020-05" db="EMBL/GenBank/DDBJ databases">
        <title>Phylogenomic resolution of chytrid fungi.</title>
        <authorList>
            <person name="Stajich J.E."/>
            <person name="Amses K."/>
            <person name="Simmons R."/>
            <person name="Seto K."/>
            <person name="Myers J."/>
            <person name="Bonds A."/>
            <person name="Quandt C.A."/>
            <person name="Barry K."/>
            <person name="Liu P."/>
            <person name="Grigoriev I."/>
            <person name="Longcore J.E."/>
            <person name="James T.Y."/>
        </authorList>
    </citation>
    <scope>NUCLEOTIDE SEQUENCE</scope>
    <source>
        <strain evidence="9">PLAUS21</strain>
    </source>
</reference>
<feature type="transmembrane region" description="Helical" evidence="7">
    <location>
        <begin position="185"/>
        <end position="209"/>
    </location>
</feature>
<feature type="region of interest" description="Disordered" evidence="6">
    <location>
        <begin position="557"/>
        <end position="601"/>
    </location>
</feature>
<evidence type="ECO:0000313" key="10">
    <source>
        <dbReference type="Proteomes" id="UP001210925"/>
    </source>
</evidence>
<dbReference type="PANTHER" id="PTHR47338">
    <property type="entry name" value="ZN(II)2CYS6 TRANSCRIPTION FACTOR (EUROFUNG)-RELATED"/>
    <property type="match status" value="1"/>
</dbReference>
<dbReference type="InterPro" id="IPR001138">
    <property type="entry name" value="Zn2Cys6_DnaBD"/>
</dbReference>
<keyword evidence="7" id="KW-0812">Transmembrane</keyword>
<dbReference type="SUPFAM" id="SSF57701">
    <property type="entry name" value="Zn2/Cys6 DNA-binding domain"/>
    <property type="match status" value="1"/>
</dbReference>
<dbReference type="GO" id="GO:0008270">
    <property type="term" value="F:zinc ion binding"/>
    <property type="evidence" value="ECO:0007669"/>
    <property type="project" value="InterPro"/>
</dbReference>
<gene>
    <name evidence="9" type="ORF">HK103_000483</name>
</gene>
<keyword evidence="2" id="KW-0479">Metal-binding</keyword>
<evidence type="ECO:0000313" key="9">
    <source>
        <dbReference type="EMBL" id="KAJ3253514.1"/>
    </source>
</evidence>
<dbReference type="Pfam" id="PF00172">
    <property type="entry name" value="Zn_clus"/>
    <property type="match status" value="1"/>
</dbReference>
<sequence>MRRNNTCDNCIKKKRKCDRGRPKCSNCIASKLDCFYAETRQKPNAENQKYLEDRLHKLEALLAQSQGNSFGYMPDRTFFMTNNMNSKMEGEMFTNVVTKELSSQTKQFLFETKRDDLINLSFLSIQCPFVFLTADFLRKAAAKSPMVNFTLYSIGSTKASQEMVPNDVSNRIEMGSIYLDKAMSYFPAVIANPSLIGTLALFTIALSAIRNDRVKEGMTYFSLAVSMAKDIGMNVEEKLAALAEGDYERENYRGVWWSMYQLDRFLMEKNAHYIQDEDNQLFLPTTNKVNFDHAQDKLPMVGMQMLSSPEWFTPGLPNQSLEAYRILLFRIFGKVLLFNHLTQQKDVKMQPLYVMQAFSSSLREWWRSLPNHILAHFPLVQSNAIIVDPETTWVVLHTIVQFNHVKSLVYNPCMLKNIIENPSSAVSSHAFLESINICHENAVILQCFLRRNPNFDFCTATLGRYIFHIAVPLVCAFRMELPSLEAAKVAESLEVHVHCLREHTLAYEAEPILSETLDYLISLSDPIQVAKDYLNFKSSGKNPSVIKTLANPGSVNSPYYKNSSDRSDQSETQSPWISSKSEMPSEQFNSQPMNWNNNDMQTPMFGGAFMGGTQMEGIQAMQPNKQDSNYIDLLLSSDPFFHPN</sequence>
<protein>
    <recommendedName>
        <fullName evidence="8">Zn(2)-C6 fungal-type domain-containing protein</fullName>
    </recommendedName>
</protein>